<organism evidence="2 3">
    <name type="scientific">Candidatus Liptonbacteria bacterium RIFCSPLOWO2_01_FULL_45_15</name>
    <dbReference type="NCBI Taxonomy" id="1798649"/>
    <lineage>
        <taxon>Bacteria</taxon>
        <taxon>Candidatus Liptoniibacteriota</taxon>
    </lineage>
</organism>
<dbReference type="STRING" id="1798649.A3B13_00345"/>
<keyword evidence="1" id="KW-0472">Membrane</keyword>
<dbReference type="Proteomes" id="UP000176287">
    <property type="component" value="Unassembled WGS sequence"/>
</dbReference>
<accession>A0A1G2CEN0</accession>
<dbReference type="EMBL" id="MHKZ01000050">
    <property type="protein sequence ID" value="OGY98887.1"/>
    <property type="molecule type" value="Genomic_DNA"/>
</dbReference>
<dbReference type="AlphaFoldDB" id="A0A1G2CEN0"/>
<protein>
    <recommendedName>
        <fullName evidence="4">LTD domain-containing protein</fullName>
    </recommendedName>
</protein>
<proteinExistence type="predicted"/>
<feature type="transmembrane region" description="Helical" evidence="1">
    <location>
        <begin position="7"/>
        <end position="26"/>
    </location>
</feature>
<evidence type="ECO:0000256" key="1">
    <source>
        <dbReference type="SAM" id="Phobius"/>
    </source>
</evidence>
<evidence type="ECO:0000313" key="2">
    <source>
        <dbReference type="EMBL" id="OGY98887.1"/>
    </source>
</evidence>
<evidence type="ECO:0000313" key="3">
    <source>
        <dbReference type="Proteomes" id="UP000176287"/>
    </source>
</evidence>
<gene>
    <name evidence="2" type="ORF">A3B13_00345</name>
</gene>
<sequence>MQHIAFVIFAIVIITIAAYAMFQYGLPANLNLSGISQISTSTAPTTTKKTSPAPAYSAPAYKAPAYKAPAYSGTPKQTIDPSQIPSGFSLKDISPYFGKMRLSVSPGYYGSYSQISIYDGMQSSEGTVNVTGWLLRGNRGNQYVPKAVSVYNPSGLTPESDIELKNGDVLTIYSTYSVIGVNFRMNKCIGYLANTNKFNPPLYQGCPYLNRSEIINFTGQCQNYILSLGSCQMPAANPPIPINDYSCAQFLSKLNYGGCFEKHRNDYDFLKNQWYAWSGSQFLDFQHDRLLLFDRQGLLVTEYAY</sequence>
<comment type="caution">
    <text evidence="2">The sequence shown here is derived from an EMBL/GenBank/DDBJ whole genome shotgun (WGS) entry which is preliminary data.</text>
</comment>
<keyword evidence="1" id="KW-1133">Transmembrane helix</keyword>
<keyword evidence="1" id="KW-0812">Transmembrane</keyword>
<evidence type="ECO:0008006" key="4">
    <source>
        <dbReference type="Google" id="ProtNLM"/>
    </source>
</evidence>
<reference evidence="2 3" key="1">
    <citation type="journal article" date="2016" name="Nat. Commun.">
        <title>Thousands of microbial genomes shed light on interconnected biogeochemical processes in an aquifer system.</title>
        <authorList>
            <person name="Anantharaman K."/>
            <person name="Brown C.T."/>
            <person name="Hug L.A."/>
            <person name="Sharon I."/>
            <person name="Castelle C.J."/>
            <person name="Probst A.J."/>
            <person name="Thomas B.C."/>
            <person name="Singh A."/>
            <person name="Wilkins M.J."/>
            <person name="Karaoz U."/>
            <person name="Brodie E.L."/>
            <person name="Williams K.H."/>
            <person name="Hubbard S.S."/>
            <person name="Banfield J.F."/>
        </authorList>
    </citation>
    <scope>NUCLEOTIDE SEQUENCE [LARGE SCALE GENOMIC DNA]</scope>
</reference>
<name>A0A1G2CEN0_9BACT</name>